<dbReference type="AlphaFoldDB" id="A0A0L0SMM8"/>
<feature type="compositionally biased region" description="Polar residues" evidence="1">
    <location>
        <begin position="157"/>
        <end position="167"/>
    </location>
</feature>
<gene>
    <name evidence="2" type="ORF">AMAG_19068</name>
</gene>
<dbReference type="VEuPathDB" id="FungiDB:AMAG_19068"/>
<feature type="region of interest" description="Disordered" evidence="1">
    <location>
        <begin position="1"/>
        <end position="173"/>
    </location>
</feature>
<reference evidence="2 3" key="1">
    <citation type="submission" date="2009-11" db="EMBL/GenBank/DDBJ databases">
        <title>Annotation of Allomyces macrogynus ATCC 38327.</title>
        <authorList>
            <consortium name="The Broad Institute Genome Sequencing Platform"/>
            <person name="Russ C."/>
            <person name="Cuomo C."/>
            <person name="Burger G."/>
            <person name="Gray M.W."/>
            <person name="Holland P.W.H."/>
            <person name="King N."/>
            <person name="Lang F.B.F."/>
            <person name="Roger A.J."/>
            <person name="Ruiz-Trillo I."/>
            <person name="Young S.K."/>
            <person name="Zeng Q."/>
            <person name="Gargeya S."/>
            <person name="Fitzgerald M."/>
            <person name="Haas B."/>
            <person name="Abouelleil A."/>
            <person name="Alvarado L."/>
            <person name="Arachchi H.M."/>
            <person name="Berlin A."/>
            <person name="Chapman S.B."/>
            <person name="Gearin G."/>
            <person name="Goldberg J."/>
            <person name="Griggs A."/>
            <person name="Gujja S."/>
            <person name="Hansen M."/>
            <person name="Heiman D."/>
            <person name="Howarth C."/>
            <person name="Larimer J."/>
            <person name="Lui A."/>
            <person name="MacDonald P.J.P."/>
            <person name="McCowen C."/>
            <person name="Montmayeur A."/>
            <person name="Murphy C."/>
            <person name="Neiman D."/>
            <person name="Pearson M."/>
            <person name="Priest M."/>
            <person name="Roberts A."/>
            <person name="Saif S."/>
            <person name="Shea T."/>
            <person name="Sisk P."/>
            <person name="Stolte C."/>
            <person name="Sykes S."/>
            <person name="Wortman J."/>
            <person name="Nusbaum C."/>
            <person name="Birren B."/>
        </authorList>
    </citation>
    <scope>NUCLEOTIDE SEQUENCE [LARGE SCALE GENOMIC DNA]</scope>
    <source>
        <strain evidence="2 3">ATCC 38327</strain>
    </source>
</reference>
<feature type="compositionally biased region" description="Low complexity" evidence="1">
    <location>
        <begin position="12"/>
        <end position="23"/>
    </location>
</feature>
<feature type="compositionally biased region" description="Pro residues" evidence="1">
    <location>
        <begin position="51"/>
        <end position="62"/>
    </location>
</feature>
<protein>
    <submittedName>
        <fullName evidence="2">Uncharacterized protein</fullName>
    </submittedName>
</protein>
<proteinExistence type="predicted"/>
<feature type="compositionally biased region" description="Low complexity" evidence="1">
    <location>
        <begin position="107"/>
        <end position="120"/>
    </location>
</feature>
<evidence type="ECO:0000313" key="2">
    <source>
        <dbReference type="EMBL" id="KNE63811.1"/>
    </source>
</evidence>
<name>A0A0L0SMM8_ALLM3</name>
<feature type="compositionally biased region" description="Low complexity" evidence="1">
    <location>
        <begin position="38"/>
        <end position="50"/>
    </location>
</feature>
<dbReference type="EMBL" id="GG745343">
    <property type="protein sequence ID" value="KNE63811.1"/>
    <property type="molecule type" value="Genomic_DNA"/>
</dbReference>
<reference evidence="3" key="2">
    <citation type="submission" date="2009-11" db="EMBL/GenBank/DDBJ databases">
        <title>The Genome Sequence of Allomyces macrogynus strain ATCC 38327.</title>
        <authorList>
            <consortium name="The Broad Institute Genome Sequencing Platform"/>
            <person name="Russ C."/>
            <person name="Cuomo C."/>
            <person name="Shea T."/>
            <person name="Young S.K."/>
            <person name="Zeng Q."/>
            <person name="Koehrsen M."/>
            <person name="Haas B."/>
            <person name="Borodovsky M."/>
            <person name="Guigo R."/>
            <person name="Alvarado L."/>
            <person name="Berlin A."/>
            <person name="Borenstein D."/>
            <person name="Chen Z."/>
            <person name="Engels R."/>
            <person name="Freedman E."/>
            <person name="Gellesch M."/>
            <person name="Goldberg J."/>
            <person name="Griggs A."/>
            <person name="Gujja S."/>
            <person name="Heiman D."/>
            <person name="Hepburn T."/>
            <person name="Howarth C."/>
            <person name="Jen D."/>
            <person name="Larson L."/>
            <person name="Lewis B."/>
            <person name="Mehta T."/>
            <person name="Park D."/>
            <person name="Pearson M."/>
            <person name="Roberts A."/>
            <person name="Saif S."/>
            <person name="Shenoy N."/>
            <person name="Sisk P."/>
            <person name="Stolte C."/>
            <person name="Sykes S."/>
            <person name="Walk T."/>
            <person name="White J."/>
            <person name="Yandava C."/>
            <person name="Burger G."/>
            <person name="Gray M.W."/>
            <person name="Holland P.W.H."/>
            <person name="King N."/>
            <person name="Lang F.B.F."/>
            <person name="Roger A.J."/>
            <person name="Ruiz-Trillo I."/>
            <person name="Lander E."/>
            <person name="Nusbaum C."/>
        </authorList>
    </citation>
    <scope>NUCLEOTIDE SEQUENCE [LARGE SCALE GENOMIC DNA]</scope>
    <source>
        <strain evidence="3">ATCC 38327</strain>
    </source>
</reference>
<feature type="compositionally biased region" description="Low complexity" evidence="1">
    <location>
        <begin position="63"/>
        <end position="72"/>
    </location>
</feature>
<accession>A0A0L0SMM8</accession>
<organism evidence="2 3">
    <name type="scientific">Allomyces macrogynus (strain ATCC 38327)</name>
    <name type="common">Allomyces javanicus var. macrogynus</name>
    <dbReference type="NCBI Taxonomy" id="578462"/>
    <lineage>
        <taxon>Eukaryota</taxon>
        <taxon>Fungi</taxon>
        <taxon>Fungi incertae sedis</taxon>
        <taxon>Blastocladiomycota</taxon>
        <taxon>Blastocladiomycetes</taxon>
        <taxon>Blastocladiales</taxon>
        <taxon>Blastocladiaceae</taxon>
        <taxon>Allomyces</taxon>
    </lineage>
</organism>
<keyword evidence="3" id="KW-1185">Reference proteome</keyword>
<feature type="compositionally biased region" description="Basic and acidic residues" evidence="1">
    <location>
        <begin position="28"/>
        <end position="37"/>
    </location>
</feature>
<sequence>MKRTKGSRGSTARPEPAASAPPATGSLERGRGRRAPETRSSSVASTSATPDPSPPPPPPPLPLLSRARALPTVPRSAAISRGVSLVLDPNDEESGARSWRGSMPTRSSTSASSSSSSSLSQRQRPAGDPIETPRSRAPAAPRPQVTLTGRDLRVAAGNSNLIELSSSDTDDGW</sequence>
<evidence type="ECO:0000313" key="3">
    <source>
        <dbReference type="Proteomes" id="UP000054350"/>
    </source>
</evidence>
<evidence type="ECO:0000256" key="1">
    <source>
        <dbReference type="SAM" id="MobiDB-lite"/>
    </source>
</evidence>
<dbReference type="Proteomes" id="UP000054350">
    <property type="component" value="Unassembled WGS sequence"/>
</dbReference>